<dbReference type="GO" id="GO:0046872">
    <property type="term" value="F:metal ion binding"/>
    <property type="evidence" value="ECO:0007669"/>
    <property type="project" value="UniProtKB-KW"/>
</dbReference>
<name>A0A5N6FM03_PETAA</name>
<dbReference type="PANTHER" id="PTHR11409">
    <property type="entry name" value="ADENOSINE DEAMINASE"/>
    <property type="match status" value="1"/>
</dbReference>
<dbReference type="InterPro" id="IPR001365">
    <property type="entry name" value="A_deaminase_dom"/>
</dbReference>
<proteinExistence type="inferred from homology"/>
<dbReference type="EC" id="3.5.4.4" evidence="4"/>
<dbReference type="FunFam" id="3.20.20.140:FF:000017">
    <property type="entry name" value="Adenosine deaminase 2"/>
    <property type="match status" value="1"/>
</dbReference>
<gene>
    <name evidence="11" type="ORF">BDV23DRAFT_151084</name>
</gene>
<keyword evidence="5" id="KW-0964">Secreted</keyword>
<reference evidence="11" key="1">
    <citation type="submission" date="2019-04" db="EMBL/GenBank/DDBJ databases">
        <title>Friends and foes A comparative genomics studyof 23 Aspergillus species from section Flavi.</title>
        <authorList>
            <consortium name="DOE Joint Genome Institute"/>
            <person name="Kjaerbolling I."/>
            <person name="Vesth T."/>
            <person name="Frisvad J.C."/>
            <person name="Nybo J.L."/>
            <person name="Theobald S."/>
            <person name="Kildgaard S."/>
            <person name="Isbrandt T."/>
            <person name="Kuo A."/>
            <person name="Sato A."/>
            <person name="Lyhne E.K."/>
            <person name="Kogle M.E."/>
            <person name="Wiebenga A."/>
            <person name="Kun R.S."/>
            <person name="Lubbers R.J."/>
            <person name="Makela M.R."/>
            <person name="Barry K."/>
            <person name="Chovatia M."/>
            <person name="Clum A."/>
            <person name="Daum C."/>
            <person name="Haridas S."/>
            <person name="He G."/>
            <person name="LaButti K."/>
            <person name="Lipzen A."/>
            <person name="Mondo S."/>
            <person name="Riley R."/>
            <person name="Salamov A."/>
            <person name="Simmons B.A."/>
            <person name="Magnuson J.K."/>
            <person name="Henrissat B."/>
            <person name="Mortensen U.H."/>
            <person name="Larsen T.O."/>
            <person name="Devries R.P."/>
            <person name="Grigoriev I.V."/>
            <person name="Machida M."/>
            <person name="Baker S.E."/>
            <person name="Andersen M.R."/>
        </authorList>
    </citation>
    <scope>NUCLEOTIDE SEQUENCE [LARGE SCALE GENOMIC DNA]</scope>
    <source>
        <strain evidence="11">IBT 14317</strain>
    </source>
</reference>
<comment type="similarity">
    <text evidence="3">Belongs to the metallo-dependent hydrolases superfamily. Adenosine and AMP deaminases family. ADGF subfamily.</text>
</comment>
<accession>A0A5N6FM03</accession>
<dbReference type="SUPFAM" id="SSF51556">
    <property type="entry name" value="Metallo-dependent hydrolases"/>
    <property type="match status" value="1"/>
</dbReference>
<comment type="cofactor">
    <cofactor evidence="1">
        <name>Zn(2+)</name>
        <dbReference type="ChEBI" id="CHEBI:29105"/>
    </cofactor>
</comment>
<dbReference type="Gene3D" id="3.20.20.140">
    <property type="entry name" value="Metal-dependent hydrolases"/>
    <property type="match status" value="1"/>
</dbReference>
<evidence type="ECO:0000259" key="10">
    <source>
        <dbReference type="Pfam" id="PF00962"/>
    </source>
</evidence>
<sequence>MKLLIVTIATLLFSLVNAQTGVPDVNSLAVQKHLRSRSALIAFEKRQRQDHFFRQNLSSVAQKADAIVAAIRQEEIDNYWRVPGTPDKNDTDERFAGEVFPKARPLINGTKLWNVVKRMPKGALLHAHLSAMLPYGTILETLLHTEGMVIAASQDVSTEENRRNASIWFAHVNHTIAGNEPSIHSTDYVPNTQVPVAVAANSFPGGQQGFIDFVKTKVTLSPEQSIRHELGVDEVWRTFQAAFGPAGSMISYEPIVRTFYQKLFSRLAADHINWVEIRAGGSSGALVHEGQENVDPDLDIWWNVLLEELHKFQKTPEGADFWGARVIWSDSRGKNRTLLTKSMGIALERKRRHPQLFSGYDVVAQEDLGRPLADMAPELIWFQQQAEESNLTIPFFFHAGETLGDGNSTDLNLFDAVLFGTRRIGHGFSLYKHPRLIDEVIENGIMVEVCPISNEVLRLATDILHHPLPAMIAHGIPTAISNDDPAILGQDAAGLSYDFYQTIQGFDNIGLAGLGALAQNSIRWSNFEDQSEVEWVRDIDFGENGDGIKAQRLQQWNTKWESFCQWVVDEYGKDYATEI</sequence>
<evidence type="ECO:0000256" key="1">
    <source>
        <dbReference type="ARBA" id="ARBA00001947"/>
    </source>
</evidence>
<dbReference type="GO" id="GO:0006154">
    <property type="term" value="P:adenosine catabolic process"/>
    <property type="evidence" value="ECO:0007669"/>
    <property type="project" value="TreeGrafter"/>
</dbReference>
<evidence type="ECO:0000256" key="9">
    <source>
        <dbReference type="ARBA" id="ARBA00047764"/>
    </source>
</evidence>
<dbReference type="OMA" id="FQACFGP"/>
<dbReference type="GO" id="GO:0046103">
    <property type="term" value="P:inosine biosynthetic process"/>
    <property type="evidence" value="ECO:0007669"/>
    <property type="project" value="TreeGrafter"/>
</dbReference>
<feature type="domain" description="Adenosine deaminase" evidence="10">
    <location>
        <begin position="384"/>
        <end position="531"/>
    </location>
</feature>
<evidence type="ECO:0000256" key="7">
    <source>
        <dbReference type="ARBA" id="ARBA00022729"/>
    </source>
</evidence>
<evidence type="ECO:0000313" key="11">
    <source>
        <dbReference type="EMBL" id="KAE8392583.1"/>
    </source>
</evidence>
<dbReference type="Proteomes" id="UP000326877">
    <property type="component" value="Unassembled WGS sequence"/>
</dbReference>
<dbReference type="PANTHER" id="PTHR11409:SF39">
    <property type="entry name" value="ADENOSINE DEAMINASE 2"/>
    <property type="match status" value="1"/>
</dbReference>
<evidence type="ECO:0000256" key="2">
    <source>
        <dbReference type="ARBA" id="ARBA00004613"/>
    </source>
</evidence>
<dbReference type="GO" id="GO:0004000">
    <property type="term" value="F:adenosine deaminase activity"/>
    <property type="evidence" value="ECO:0007669"/>
    <property type="project" value="TreeGrafter"/>
</dbReference>
<evidence type="ECO:0000256" key="4">
    <source>
        <dbReference type="ARBA" id="ARBA00012784"/>
    </source>
</evidence>
<dbReference type="AlphaFoldDB" id="A0A5N6FM03"/>
<keyword evidence="6" id="KW-0479">Metal-binding</keyword>
<dbReference type="EMBL" id="ML735236">
    <property type="protein sequence ID" value="KAE8392583.1"/>
    <property type="molecule type" value="Genomic_DNA"/>
</dbReference>
<evidence type="ECO:0000256" key="3">
    <source>
        <dbReference type="ARBA" id="ARBA00006083"/>
    </source>
</evidence>
<evidence type="ECO:0000256" key="5">
    <source>
        <dbReference type="ARBA" id="ARBA00022525"/>
    </source>
</evidence>
<protein>
    <recommendedName>
        <fullName evidence="4">adenosine deaminase</fullName>
        <ecNumber evidence="4">3.5.4.4</ecNumber>
    </recommendedName>
</protein>
<comment type="subcellular location">
    <subcellularLocation>
        <location evidence="2">Secreted</location>
    </subcellularLocation>
</comment>
<keyword evidence="8" id="KW-0378">Hydrolase</keyword>
<evidence type="ECO:0000256" key="6">
    <source>
        <dbReference type="ARBA" id="ARBA00022723"/>
    </source>
</evidence>
<organism evidence="11">
    <name type="scientific">Petromyces alliaceus</name>
    <name type="common">Aspergillus alliaceus</name>
    <dbReference type="NCBI Taxonomy" id="209559"/>
    <lineage>
        <taxon>Eukaryota</taxon>
        <taxon>Fungi</taxon>
        <taxon>Dikarya</taxon>
        <taxon>Ascomycota</taxon>
        <taxon>Pezizomycotina</taxon>
        <taxon>Eurotiomycetes</taxon>
        <taxon>Eurotiomycetidae</taxon>
        <taxon>Eurotiales</taxon>
        <taxon>Aspergillaceae</taxon>
        <taxon>Aspergillus</taxon>
        <taxon>Aspergillus subgen. Circumdati</taxon>
    </lineage>
</organism>
<comment type="catalytic activity">
    <reaction evidence="9">
        <text>adenosine + H2O + H(+) = inosine + NH4(+)</text>
        <dbReference type="Rhea" id="RHEA:24408"/>
        <dbReference type="ChEBI" id="CHEBI:15377"/>
        <dbReference type="ChEBI" id="CHEBI:15378"/>
        <dbReference type="ChEBI" id="CHEBI:16335"/>
        <dbReference type="ChEBI" id="CHEBI:17596"/>
        <dbReference type="ChEBI" id="CHEBI:28938"/>
        <dbReference type="EC" id="3.5.4.4"/>
    </reaction>
</comment>
<evidence type="ECO:0000256" key="8">
    <source>
        <dbReference type="ARBA" id="ARBA00022801"/>
    </source>
</evidence>
<dbReference type="OrthoDB" id="7202371at2759"/>
<dbReference type="GO" id="GO:0005576">
    <property type="term" value="C:extracellular region"/>
    <property type="evidence" value="ECO:0007669"/>
    <property type="project" value="UniProtKB-SubCell"/>
</dbReference>
<keyword evidence="7" id="KW-0732">Signal</keyword>
<dbReference type="Pfam" id="PF00962">
    <property type="entry name" value="A_deaminase"/>
    <property type="match status" value="1"/>
</dbReference>
<accession>A0A5N7CGE3</accession>
<dbReference type="InterPro" id="IPR006330">
    <property type="entry name" value="Ado/ade_deaminase"/>
</dbReference>
<dbReference type="InterPro" id="IPR032466">
    <property type="entry name" value="Metal_Hydrolase"/>
</dbReference>